<feature type="transmembrane region" description="Helical" evidence="6">
    <location>
        <begin position="204"/>
        <end position="227"/>
    </location>
</feature>
<dbReference type="PANTHER" id="PTHR33048:SF21">
    <property type="entry name" value="INTEGRAL MEMBRANE PROTEIN"/>
    <property type="match status" value="1"/>
</dbReference>
<dbReference type="AlphaFoldDB" id="A0A3M2SLI7"/>
<reference evidence="8 9" key="1">
    <citation type="submission" date="2017-06" db="EMBL/GenBank/DDBJ databases">
        <title>Comparative genomic analysis of Ambrosia Fusariam Clade fungi.</title>
        <authorList>
            <person name="Stajich J.E."/>
            <person name="Carrillo J."/>
            <person name="Kijimoto T."/>
            <person name="Eskalen A."/>
            <person name="O'Donnell K."/>
            <person name="Kasson M."/>
        </authorList>
    </citation>
    <scope>NUCLEOTIDE SEQUENCE [LARGE SCALE GENOMIC DNA]</scope>
    <source>
        <strain evidence="8">UCR3666</strain>
    </source>
</reference>
<proteinExistence type="inferred from homology"/>
<feature type="transmembrane region" description="Helical" evidence="6">
    <location>
        <begin position="44"/>
        <end position="68"/>
    </location>
</feature>
<keyword evidence="9" id="KW-1185">Reference proteome</keyword>
<comment type="similarity">
    <text evidence="5">Belongs to the SAT4 family.</text>
</comment>
<dbReference type="Proteomes" id="UP000277212">
    <property type="component" value="Unassembled WGS sequence"/>
</dbReference>
<accession>A0A3M2SLI7</accession>
<comment type="caution">
    <text evidence="8">The sequence shown here is derived from an EMBL/GenBank/DDBJ whole genome shotgun (WGS) entry which is preliminary data.</text>
</comment>
<gene>
    <name evidence="8" type="ORF">CDV36_001918</name>
</gene>
<keyword evidence="4 6" id="KW-0472">Membrane</keyword>
<dbReference type="EMBL" id="NKUJ01000019">
    <property type="protein sequence ID" value="RMJ18436.1"/>
    <property type="molecule type" value="Genomic_DNA"/>
</dbReference>
<feature type="transmembrane region" description="Helical" evidence="6">
    <location>
        <begin position="119"/>
        <end position="140"/>
    </location>
</feature>
<evidence type="ECO:0000256" key="3">
    <source>
        <dbReference type="ARBA" id="ARBA00022989"/>
    </source>
</evidence>
<dbReference type="OrthoDB" id="5022096at2759"/>
<evidence type="ECO:0000256" key="6">
    <source>
        <dbReference type="SAM" id="Phobius"/>
    </source>
</evidence>
<evidence type="ECO:0000256" key="2">
    <source>
        <dbReference type="ARBA" id="ARBA00022692"/>
    </source>
</evidence>
<dbReference type="GO" id="GO:0016020">
    <property type="term" value="C:membrane"/>
    <property type="evidence" value="ECO:0007669"/>
    <property type="project" value="UniProtKB-SubCell"/>
</dbReference>
<dbReference type="InterPro" id="IPR049326">
    <property type="entry name" value="Rhodopsin_dom_fungi"/>
</dbReference>
<feature type="transmembrane region" description="Helical" evidence="6">
    <location>
        <begin position="12"/>
        <end position="32"/>
    </location>
</feature>
<feature type="transmembrane region" description="Helical" evidence="6">
    <location>
        <begin position="88"/>
        <end position="112"/>
    </location>
</feature>
<feature type="transmembrane region" description="Helical" evidence="6">
    <location>
        <begin position="239"/>
        <end position="265"/>
    </location>
</feature>
<keyword evidence="3 6" id="KW-1133">Transmembrane helix</keyword>
<dbReference type="InterPro" id="IPR052337">
    <property type="entry name" value="SAT4-like"/>
</dbReference>
<feature type="domain" description="Rhodopsin" evidence="7">
    <location>
        <begin position="28"/>
        <end position="266"/>
    </location>
</feature>
<keyword evidence="2 6" id="KW-0812">Transmembrane</keyword>
<dbReference type="STRING" id="2010991.A0A3M2SLI7"/>
<evidence type="ECO:0000313" key="8">
    <source>
        <dbReference type="EMBL" id="RMJ18436.1"/>
    </source>
</evidence>
<organism evidence="8 9">
    <name type="scientific">Fusarium kuroshium</name>
    <dbReference type="NCBI Taxonomy" id="2010991"/>
    <lineage>
        <taxon>Eukaryota</taxon>
        <taxon>Fungi</taxon>
        <taxon>Dikarya</taxon>
        <taxon>Ascomycota</taxon>
        <taxon>Pezizomycotina</taxon>
        <taxon>Sordariomycetes</taxon>
        <taxon>Hypocreomycetidae</taxon>
        <taxon>Hypocreales</taxon>
        <taxon>Nectriaceae</taxon>
        <taxon>Fusarium</taxon>
        <taxon>Fusarium solani species complex</taxon>
    </lineage>
</organism>
<feature type="transmembrane region" description="Helical" evidence="6">
    <location>
        <begin position="168"/>
        <end position="192"/>
    </location>
</feature>
<dbReference type="PANTHER" id="PTHR33048">
    <property type="entry name" value="PTH11-LIKE INTEGRAL MEMBRANE PROTEIN (AFU_ORTHOLOGUE AFUA_5G11245)"/>
    <property type="match status" value="1"/>
</dbReference>
<sequence>MTRVAGKGVPLFCLIIVLLVLSWPILIARMIVRRRIRSVGLDDWLMCVGVVLFTVICGLLLACCYHGSGQYEKDLTPSDIMQGTKLWFIAQLFYPCSLASVKISICATLLRIEKFRRGIVWTVWAVILFSITSAITYIAATATICQPITTFWGETTTGSCNVQLNKRIGFYISVTAVVTDWTLGILPAILLWNIQMKFLTKLSVILVLSLGALASSATIARLCYVSLHDKPGEFLLSTASIGFWALLEEGIGIMAGSMPVLRPLFNLSRLSRRTHAINGRYPQRDADGYQRSSGPSFPTNQNVEGVELKILRSGIEAQVECETRDEMRQSRHGDGDSQKGILEGTEFIMMDGNDRA</sequence>
<protein>
    <recommendedName>
        <fullName evidence="7">Rhodopsin domain-containing protein</fullName>
    </recommendedName>
</protein>
<evidence type="ECO:0000256" key="5">
    <source>
        <dbReference type="ARBA" id="ARBA00038359"/>
    </source>
</evidence>
<evidence type="ECO:0000259" key="7">
    <source>
        <dbReference type="Pfam" id="PF20684"/>
    </source>
</evidence>
<name>A0A3M2SLI7_9HYPO</name>
<comment type="subcellular location">
    <subcellularLocation>
        <location evidence="1">Membrane</location>
        <topology evidence="1">Multi-pass membrane protein</topology>
    </subcellularLocation>
</comment>
<evidence type="ECO:0000256" key="4">
    <source>
        <dbReference type="ARBA" id="ARBA00023136"/>
    </source>
</evidence>
<evidence type="ECO:0000313" key="9">
    <source>
        <dbReference type="Proteomes" id="UP000277212"/>
    </source>
</evidence>
<dbReference type="Pfam" id="PF20684">
    <property type="entry name" value="Fung_rhodopsin"/>
    <property type="match status" value="1"/>
</dbReference>
<evidence type="ECO:0000256" key="1">
    <source>
        <dbReference type="ARBA" id="ARBA00004141"/>
    </source>
</evidence>